<dbReference type="STRING" id="697581.TCARB_1085"/>
<dbReference type="AlphaFoldDB" id="A0A3G1A7D7"/>
<name>A0A3G1A7D7_9CREN</name>
<evidence type="ECO:0000313" key="1">
    <source>
        <dbReference type="EMBL" id="AJB42133.1"/>
    </source>
</evidence>
<gene>
    <name evidence="1" type="ORF">TCARB_1085</name>
</gene>
<reference evidence="2" key="1">
    <citation type="book" date="2010" name="EXTREMOPHILES" publisher="0:0-0">
        <title>Complete genome sequences of ten hyperthermophilic archaea reveal their metabolic capabilities and possible ecological roles.</title>
        <editorList>
            <person name="?"/>
        </editorList>
        <authorList>
            <person name="Ravin N.V."/>
            <person name="Mardanov A.V."/>
            <person name="Bonch-Osmolovskaya E.A."/>
            <person name="Skryabin K.G."/>
        </authorList>
    </citation>
    <scope>NUCLEOTIDE SEQUENCE [LARGE SCALE GENOMIC DNA]</scope>
    <source>
        <strain evidence="2">1505</strain>
    </source>
</reference>
<accession>A0A3G1A7D7</accession>
<dbReference type="KEGG" id="tcb:TCARB_1085"/>
<sequence>MNQRNNWTLIRENALSLFIYDPHLFFNVFLLGYAPWRVFKCFTFGVIPPMQECLQCL</sequence>
<proteinExistence type="predicted"/>
<dbReference type="Proteomes" id="UP000266720">
    <property type="component" value="Chromosome"/>
</dbReference>
<evidence type="ECO:0000313" key="2">
    <source>
        <dbReference type="Proteomes" id="UP000266720"/>
    </source>
</evidence>
<organism evidence="1 2">
    <name type="scientific">Thermofilum adornatum 1505</name>
    <dbReference type="NCBI Taxonomy" id="697581"/>
    <lineage>
        <taxon>Archaea</taxon>
        <taxon>Thermoproteota</taxon>
        <taxon>Thermoprotei</taxon>
        <taxon>Thermofilales</taxon>
        <taxon>Thermofilaceae</taxon>
        <taxon>Thermofilum</taxon>
    </lineage>
</organism>
<protein>
    <submittedName>
        <fullName evidence="1">Uncharacterized protein</fullName>
    </submittedName>
</protein>
<dbReference type="EMBL" id="CP007493">
    <property type="protein sequence ID" value="AJB42133.1"/>
    <property type="molecule type" value="Genomic_DNA"/>
</dbReference>